<dbReference type="PANTHER" id="PTHR34388">
    <property type="entry name" value="DNA POLYMERASE III SUBUNIT DELTA"/>
    <property type="match status" value="1"/>
</dbReference>
<dbReference type="Gene3D" id="1.10.8.60">
    <property type="match status" value="1"/>
</dbReference>
<evidence type="ECO:0000256" key="5">
    <source>
        <dbReference type="ARBA" id="ARBA00022705"/>
    </source>
</evidence>
<feature type="domain" description="DNA polymerase III subunit delta C-terminal" evidence="11">
    <location>
        <begin position="218"/>
        <end position="339"/>
    </location>
</feature>
<keyword evidence="13" id="KW-1185">Reference proteome</keyword>
<dbReference type="SUPFAM" id="SSF52540">
    <property type="entry name" value="P-loop containing nucleoside triphosphate hydrolases"/>
    <property type="match status" value="1"/>
</dbReference>
<evidence type="ECO:0000256" key="3">
    <source>
        <dbReference type="ARBA" id="ARBA00022679"/>
    </source>
</evidence>
<evidence type="ECO:0000256" key="7">
    <source>
        <dbReference type="ARBA" id="ARBA00034754"/>
    </source>
</evidence>
<dbReference type="Pfam" id="PF06144">
    <property type="entry name" value="DNA_pol3_delta"/>
    <property type="match status" value="1"/>
</dbReference>
<dbReference type="Pfam" id="PF14840">
    <property type="entry name" value="DNA_pol3_delt_C"/>
    <property type="match status" value="1"/>
</dbReference>
<organism evidence="12 13">
    <name type="scientific">Blochmanniella floridana</name>
    <dbReference type="NCBI Taxonomy" id="203907"/>
    <lineage>
        <taxon>Bacteria</taxon>
        <taxon>Pseudomonadati</taxon>
        <taxon>Pseudomonadota</taxon>
        <taxon>Gammaproteobacteria</taxon>
        <taxon>Enterobacterales</taxon>
        <taxon>Enterobacteriaceae</taxon>
        <taxon>ant endosymbionts</taxon>
        <taxon>Candidatus Blochmanniella</taxon>
    </lineage>
</organism>
<evidence type="ECO:0000259" key="10">
    <source>
        <dbReference type="Pfam" id="PF06144"/>
    </source>
</evidence>
<keyword evidence="3 12" id="KW-0808">Transferase</keyword>
<keyword evidence="5" id="KW-0235">DNA replication</keyword>
<evidence type="ECO:0000256" key="6">
    <source>
        <dbReference type="ARBA" id="ARBA00022932"/>
    </source>
</evidence>
<evidence type="ECO:0000256" key="1">
    <source>
        <dbReference type="ARBA" id="ARBA00012417"/>
    </source>
</evidence>
<dbReference type="GO" id="GO:0006261">
    <property type="term" value="P:DNA-templated DNA replication"/>
    <property type="evidence" value="ECO:0007669"/>
    <property type="project" value="TreeGrafter"/>
</dbReference>
<dbReference type="NCBIfam" id="TIGR01128">
    <property type="entry name" value="holA"/>
    <property type="match status" value="1"/>
</dbReference>
<dbReference type="CDD" id="cd18138">
    <property type="entry name" value="HLD_clamp_pol_III_delta"/>
    <property type="match status" value="1"/>
</dbReference>
<dbReference type="EMBL" id="BX248583">
    <property type="protein sequence ID" value="CAD83381.1"/>
    <property type="molecule type" value="Genomic_DNA"/>
</dbReference>
<dbReference type="GO" id="GO:0003677">
    <property type="term" value="F:DNA binding"/>
    <property type="evidence" value="ECO:0007669"/>
    <property type="project" value="InterPro"/>
</dbReference>
<dbReference type="OrthoDB" id="9770982at2"/>
<comment type="similarity">
    <text evidence="7">Belongs to the DNA polymerase HolA subunit family.</text>
</comment>
<dbReference type="Gene3D" id="1.20.272.10">
    <property type="match status" value="1"/>
</dbReference>
<protein>
    <recommendedName>
        <fullName evidence="2 9">DNA polymerase III subunit delta</fullName>
        <ecNumber evidence="1 9">2.7.7.7</ecNumber>
    </recommendedName>
</protein>
<dbReference type="InterPro" id="IPR008921">
    <property type="entry name" value="DNA_pol3_clamp-load_cplx_C"/>
</dbReference>
<dbReference type="Proteomes" id="UP000002192">
    <property type="component" value="Chromosome"/>
</dbReference>
<accession>Q7VRA8</accession>
<dbReference type="EC" id="2.7.7.7" evidence="1 9"/>
<evidence type="ECO:0000256" key="2">
    <source>
        <dbReference type="ARBA" id="ARBA00017703"/>
    </source>
</evidence>
<evidence type="ECO:0000259" key="11">
    <source>
        <dbReference type="Pfam" id="PF14840"/>
    </source>
</evidence>
<reference evidence="12 13" key="1">
    <citation type="journal article" date="2003" name="Proc. Natl. Acad. Sci. U.S.A.">
        <title>The genome sequence of Blochmannia floridanus: comparative analysis of reduced genomes.</title>
        <authorList>
            <person name="Gil R."/>
            <person name="Silva F.J."/>
            <person name="Zientz E."/>
            <person name="Delmotte F."/>
            <person name="Gonzalez-Candelas F."/>
            <person name="Latorre A."/>
            <person name="Rausell C."/>
            <person name="Kramerbeek J."/>
            <person name="Gadau J."/>
            <person name="Hoelldobler B."/>
            <person name="van Ham R.C.H.J."/>
            <person name="Gross R."/>
            <person name="Moya A."/>
        </authorList>
    </citation>
    <scope>NUCLEOTIDE SEQUENCE [LARGE SCALE GENOMIC DNA]</scope>
</reference>
<evidence type="ECO:0000256" key="4">
    <source>
        <dbReference type="ARBA" id="ARBA00022695"/>
    </source>
</evidence>
<dbReference type="GO" id="GO:0003887">
    <property type="term" value="F:DNA-directed DNA polymerase activity"/>
    <property type="evidence" value="ECO:0007669"/>
    <property type="project" value="UniProtKB-UniRule"/>
</dbReference>
<dbReference type="STRING" id="203907.Bfl311"/>
<dbReference type="InterPro" id="IPR027417">
    <property type="entry name" value="P-loop_NTPase"/>
</dbReference>
<evidence type="ECO:0000256" key="9">
    <source>
        <dbReference type="NCBIfam" id="TIGR01128"/>
    </source>
</evidence>
<dbReference type="KEGG" id="bfl:Bfl311"/>
<keyword evidence="6" id="KW-0239">DNA-directed DNA polymerase</keyword>
<dbReference type="PANTHER" id="PTHR34388:SF1">
    <property type="entry name" value="DNA POLYMERASE III SUBUNIT DELTA"/>
    <property type="match status" value="1"/>
</dbReference>
<gene>
    <name evidence="12" type="primary">holA</name>
    <name evidence="12" type="ordered locus">Bfl311</name>
</gene>
<dbReference type="SUPFAM" id="SSF48019">
    <property type="entry name" value="post-AAA+ oligomerization domain-like"/>
    <property type="match status" value="1"/>
</dbReference>
<dbReference type="AlphaFoldDB" id="Q7VRA8"/>
<proteinExistence type="inferred from homology"/>
<comment type="catalytic activity">
    <reaction evidence="8">
        <text>DNA(n) + a 2'-deoxyribonucleoside 5'-triphosphate = DNA(n+1) + diphosphate</text>
        <dbReference type="Rhea" id="RHEA:22508"/>
        <dbReference type="Rhea" id="RHEA-COMP:17339"/>
        <dbReference type="Rhea" id="RHEA-COMP:17340"/>
        <dbReference type="ChEBI" id="CHEBI:33019"/>
        <dbReference type="ChEBI" id="CHEBI:61560"/>
        <dbReference type="ChEBI" id="CHEBI:173112"/>
        <dbReference type="EC" id="2.7.7.7"/>
    </reaction>
</comment>
<dbReference type="HOGENOM" id="CLU_044694_0_2_6"/>
<dbReference type="GO" id="GO:0009360">
    <property type="term" value="C:DNA polymerase III complex"/>
    <property type="evidence" value="ECO:0007669"/>
    <property type="project" value="UniProtKB-UniRule"/>
</dbReference>
<dbReference type="InterPro" id="IPR010372">
    <property type="entry name" value="DNA_pol3_delta_N"/>
</dbReference>
<dbReference type="InterPro" id="IPR032780">
    <property type="entry name" value="DNA_pol3_delt_C"/>
</dbReference>
<dbReference type="eggNOG" id="COG1466">
    <property type="taxonomic scope" value="Bacteria"/>
</dbReference>
<evidence type="ECO:0000313" key="12">
    <source>
        <dbReference type="EMBL" id="CAD83381.1"/>
    </source>
</evidence>
<name>Q7VRA8_BLOFL</name>
<dbReference type="InterPro" id="IPR005790">
    <property type="entry name" value="DNA_polIII_delta"/>
</dbReference>
<evidence type="ECO:0000256" key="8">
    <source>
        <dbReference type="ARBA" id="ARBA00049244"/>
    </source>
</evidence>
<keyword evidence="4 12" id="KW-0548">Nucleotidyltransferase</keyword>
<dbReference type="Gene3D" id="3.40.50.300">
    <property type="entry name" value="P-loop containing nucleotide triphosphate hydrolases"/>
    <property type="match status" value="1"/>
</dbReference>
<feature type="domain" description="DNA polymerase III delta N-terminal" evidence="10">
    <location>
        <begin position="21"/>
        <end position="142"/>
    </location>
</feature>
<evidence type="ECO:0000313" key="13">
    <source>
        <dbReference type="Proteomes" id="UP000002192"/>
    </source>
</evidence>
<sequence length="344" mass="41251">MNWIYPEQLILELKKKTKFIYILFGNDFYLIQDCHINILNTIKEQSLSIDHFRIGSSVCFDWDKVFQLCQTTHLFSTQQILSLQFPKNYPSTYFDKNIPSLISTLTYNKLLFILLIHTSLPMTQYQTWIKLFDKTGILVNCNTLEYTRLEKWVKKQSQLMNLTLENLACQLLCYYYEGNIILLQQILQHLSLIYPDKKISFDRLKNIITDSACFNVNHWIESILLGKKKRANRILEQLKYTNDNLQTLLYKIQREMLVIIQIKYNIIFHGKMLYTLFKKYNVYTQYRRMLLSQVIRRLNLTQLNKILELLVLMELQYHKNHVYLSSSNFELLTEMLCCNCYDNK</sequence>